<feature type="non-terminal residue" evidence="3">
    <location>
        <position position="1"/>
    </location>
</feature>
<keyword evidence="4" id="KW-1185">Reference proteome</keyword>
<organism evidence="3 4">
    <name type="scientific">Staurois parvus</name>
    <dbReference type="NCBI Taxonomy" id="386267"/>
    <lineage>
        <taxon>Eukaryota</taxon>
        <taxon>Metazoa</taxon>
        <taxon>Chordata</taxon>
        <taxon>Craniata</taxon>
        <taxon>Vertebrata</taxon>
        <taxon>Euteleostomi</taxon>
        <taxon>Amphibia</taxon>
        <taxon>Batrachia</taxon>
        <taxon>Anura</taxon>
        <taxon>Neobatrachia</taxon>
        <taxon>Ranoidea</taxon>
        <taxon>Ranidae</taxon>
        <taxon>Staurois</taxon>
    </lineage>
</organism>
<dbReference type="PROSITE" id="PS50095">
    <property type="entry name" value="PLAT"/>
    <property type="match status" value="1"/>
</dbReference>
<feature type="domain" description="PLAT" evidence="2">
    <location>
        <begin position="4"/>
        <end position="122"/>
    </location>
</feature>
<dbReference type="EMBL" id="CATNWA010008126">
    <property type="protein sequence ID" value="CAI9555467.1"/>
    <property type="molecule type" value="Genomic_DNA"/>
</dbReference>
<gene>
    <name evidence="3" type="ORF">SPARVUS_LOCUS4383649</name>
</gene>
<dbReference type="Pfam" id="PF01477">
    <property type="entry name" value="PLAT"/>
    <property type="match status" value="1"/>
</dbReference>
<dbReference type="InterPro" id="IPR052970">
    <property type="entry name" value="Inner_ear_hair_cell_LOXHD"/>
</dbReference>
<dbReference type="SUPFAM" id="SSF49723">
    <property type="entry name" value="Lipase/lipooxygenase domain (PLAT/LH2 domain)"/>
    <property type="match status" value="1"/>
</dbReference>
<evidence type="ECO:0000259" key="2">
    <source>
        <dbReference type="PROSITE" id="PS50095"/>
    </source>
</evidence>
<protein>
    <recommendedName>
        <fullName evidence="2">PLAT domain-containing protein</fullName>
    </recommendedName>
</protein>
<evidence type="ECO:0000313" key="3">
    <source>
        <dbReference type="EMBL" id="CAI9555467.1"/>
    </source>
</evidence>
<accession>A0ABN9C8E1</accession>
<dbReference type="Gene3D" id="2.40.180.10">
    <property type="entry name" value="Catalase core domain"/>
    <property type="match status" value="1"/>
</dbReference>
<feature type="non-terminal residue" evidence="3">
    <location>
        <position position="180"/>
    </location>
</feature>
<dbReference type="PANTHER" id="PTHR45901:SF3">
    <property type="entry name" value="LIPOXYGENASE HOMOLOGY DOMAIN-CONTAINING PROTEIN 1"/>
    <property type="match status" value="1"/>
</dbReference>
<proteinExistence type="predicted"/>
<dbReference type="InterPro" id="IPR001024">
    <property type="entry name" value="PLAT/LH2_dom"/>
</dbReference>
<dbReference type="Proteomes" id="UP001162483">
    <property type="component" value="Unassembled WGS sequence"/>
</dbReference>
<dbReference type="CDD" id="cd01756">
    <property type="entry name" value="PLAT_repeat"/>
    <property type="match status" value="1"/>
</dbReference>
<comment type="caution">
    <text evidence="3">The sequence shown here is derived from an EMBL/GenBank/DDBJ whole genome shotgun (WGS) entry which is preliminary data.</text>
</comment>
<reference evidence="3" key="1">
    <citation type="submission" date="2023-05" db="EMBL/GenBank/DDBJ databases">
        <authorList>
            <person name="Stuckert A."/>
        </authorList>
    </citation>
    <scope>NUCLEOTIDE SEQUENCE</scope>
</reference>
<evidence type="ECO:0000256" key="1">
    <source>
        <dbReference type="PROSITE-ProRule" id="PRU00152"/>
    </source>
</evidence>
<comment type="caution">
    <text evidence="1">Lacks conserved residue(s) required for the propagation of feature annotation.</text>
</comment>
<name>A0ABN9C8E1_9NEOB</name>
<dbReference type="SMART" id="SM00308">
    <property type="entry name" value="LH2"/>
    <property type="match status" value="1"/>
</dbReference>
<dbReference type="InterPro" id="IPR036392">
    <property type="entry name" value="PLAT/LH2_dom_sf"/>
</dbReference>
<evidence type="ECO:0000313" key="4">
    <source>
        <dbReference type="Proteomes" id="UP001162483"/>
    </source>
</evidence>
<dbReference type="PANTHER" id="PTHR45901">
    <property type="entry name" value="PROTEIN CBG12474"/>
    <property type="match status" value="1"/>
</dbReference>
<sequence>LSAHSYSVSVYTGDIYGAGTDANVFFTIFGDLGDTGERKLSKSETNKNKFERGQVDKFYIEAVDLGTIFKIKIRHDNSMLNPDWYLERVEILNEVTEETYMFLCERWLSTKKEDKRIDRIFYEKDYDGERQSLGSSSKSFWGSALSLKSQDNNANLKNKSSIDGSIQDGQLIPYHITVTT</sequence>